<dbReference type="InterPro" id="IPR012677">
    <property type="entry name" value="Nucleotide-bd_a/b_plait_sf"/>
</dbReference>
<dbReference type="SUPFAM" id="SSF54928">
    <property type="entry name" value="RNA-binding domain, RBD"/>
    <property type="match status" value="2"/>
</dbReference>
<dbReference type="Pfam" id="PF00076">
    <property type="entry name" value="RRM_1"/>
    <property type="match status" value="2"/>
</dbReference>
<feature type="compositionally biased region" description="Acidic residues" evidence="3">
    <location>
        <begin position="285"/>
        <end position="296"/>
    </location>
</feature>
<evidence type="ECO:0000256" key="2">
    <source>
        <dbReference type="PROSITE-ProRule" id="PRU00176"/>
    </source>
</evidence>
<dbReference type="GO" id="GO:0003723">
    <property type="term" value="F:RNA binding"/>
    <property type="evidence" value="ECO:0007669"/>
    <property type="project" value="UniProtKB-UniRule"/>
</dbReference>
<feature type="region of interest" description="Disordered" evidence="3">
    <location>
        <begin position="519"/>
        <end position="585"/>
    </location>
</feature>
<evidence type="ECO:0000313" key="5">
    <source>
        <dbReference type="Proteomes" id="UP000504610"/>
    </source>
</evidence>
<feature type="region of interest" description="Disordered" evidence="3">
    <location>
        <begin position="1"/>
        <end position="339"/>
    </location>
</feature>
<feature type="domain" description="RRM" evidence="4">
    <location>
        <begin position="440"/>
        <end position="521"/>
    </location>
</feature>
<dbReference type="PROSITE" id="PS50102">
    <property type="entry name" value="RRM"/>
    <property type="match status" value="2"/>
</dbReference>
<evidence type="ECO:0000313" key="6">
    <source>
        <dbReference type="RefSeq" id="XP_056842293.1"/>
    </source>
</evidence>
<name>A0A9W3BSU5_RAPSA</name>
<feature type="compositionally biased region" description="Polar residues" evidence="3">
    <location>
        <begin position="419"/>
        <end position="431"/>
    </location>
</feature>
<feature type="compositionally biased region" description="Basic and acidic residues" evidence="3">
    <location>
        <begin position="99"/>
        <end position="113"/>
    </location>
</feature>
<dbReference type="PANTHER" id="PTHR23236:SF11">
    <property type="entry name" value="EUKARYOTIC TRANSLATION INITIATION FACTOR 4H"/>
    <property type="match status" value="1"/>
</dbReference>
<feature type="compositionally biased region" description="Acidic residues" evidence="3">
    <location>
        <begin position="147"/>
        <end position="160"/>
    </location>
</feature>
<feature type="compositionally biased region" description="Acidic residues" evidence="3">
    <location>
        <begin position="251"/>
        <end position="264"/>
    </location>
</feature>
<protein>
    <submittedName>
        <fullName evidence="6">Nucleolin 2 isoform X3</fullName>
    </submittedName>
</protein>
<evidence type="ECO:0000256" key="3">
    <source>
        <dbReference type="SAM" id="MobiDB-lite"/>
    </source>
</evidence>
<dbReference type="Proteomes" id="UP000504610">
    <property type="component" value="Chromosome 5"/>
</dbReference>
<proteinExistence type="predicted"/>
<keyword evidence="1 2" id="KW-0694">RNA-binding</keyword>
<feature type="compositionally biased region" description="Acidic residues" evidence="3">
    <location>
        <begin position="117"/>
        <end position="129"/>
    </location>
</feature>
<dbReference type="GeneID" id="108857543"/>
<evidence type="ECO:0000259" key="4">
    <source>
        <dbReference type="PROSITE" id="PS50102"/>
    </source>
</evidence>
<feature type="compositionally biased region" description="Basic and acidic residues" evidence="3">
    <location>
        <begin position="1"/>
        <end position="10"/>
    </location>
</feature>
<feature type="compositionally biased region" description="Low complexity" evidence="3">
    <location>
        <begin position="322"/>
        <end position="331"/>
    </location>
</feature>
<reference evidence="5" key="1">
    <citation type="journal article" date="2019" name="Database">
        <title>The radish genome database (RadishGD): an integrated information resource for radish genomics.</title>
        <authorList>
            <person name="Yu H.J."/>
            <person name="Baek S."/>
            <person name="Lee Y.J."/>
            <person name="Cho A."/>
            <person name="Mun J.H."/>
        </authorList>
    </citation>
    <scope>NUCLEOTIDE SEQUENCE [LARGE SCALE GENOMIC DNA]</scope>
    <source>
        <strain evidence="5">cv. WK10039</strain>
    </source>
</reference>
<reference evidence="6" key="2">
    <citation type="submission" date="2025-08" db="UniProtKB">
        <authorList>
            <consortium name="RefSeq"/>
        </authorList>
    </citation>
    <scope>IDENTIFICATION</scope>
    <source>
        <tissue evidence="6">Leaf</tissue>
    </source>
</reference>
<accession>A0A9W3BSU5</accession>
<dbReference type="InterPro" id="IPR035979">
    <property type="entry name" value="RBD_domain_sf"/>
</dbReference>
<dbReference type="Gene3D" id="3.30.70.330">
    <property type="match status" value="2"/>
</dbReference>
<dbReference type="AlphaFoldDB" id="A0A9W3BSU5"/>
<feature type="compositionally biased region" description="Basic and acidic residues" evidence="3">
    <location>
        <begin position="48"/>
        <end position="57"/>
    </location>
</feature>
<organism evidence="5 6">
    <name type="scientific">Raphanus sativus</name>
    <name type="common">Radish</name>
    <name type="synonym">Raphanus raphanistrum var. sativus</name>
    <dbReference type="NCBI Taxonomy" id="3726"/>
    <lineage>
        <taxon>Eukaryota</taxon>
        <taxon>Viridiplantae</taxon>
        <taxon>Streptophyta</taxon>
        <taxon>Embryophyta</taxon>
        <taxon>Tracheophyta</taxon>
        <taxon>Spermatophyta</taxon>
        <taxon>Magnoliopsida</taxon>
        <taxon>eudicotyledons</taxon>
        <taxon>Gunneridae</taxon>
        <taxon>Pentapetalae</taxon>
        <taxon>rosids</taxon>
        <taxon>malvids</taxon>
        <taxon>Brassicales</taxon>
        <taxon>Brassicaceae</taxon>
        <taxon>Brassiceae</taxon>
        <taxon>Raphanus</taxon>
    </lineage>
</organism>
<gene>
    <name evidence="6" type="primary">LOC108857543</name>
</gene>
<feature type="compositionally biased region" description="Basic residues" evidence="3">
    <location>
        <begin position="71"/>
        <end position="81"/>
    </location>
</feature>
<feature type="compositionally biased region" description="Basic and acidic residues" evidence="3">
    <location>
        <begin position="28"/>
        <end position="38"/>
    </location>
</feature>
<sequence length="585" mass="62930">MVKSKKESVAKVEAPLVSTTKASKKSKRDAEVDLDIKKNPKKQKKAEKKAPPPKKIETSGSSSDSEEEVKKTKKVIAKKPLSKKDGSSSEDSSEDEEPAPVKKQPEIPKKTKAESSSSEDESSSSDEEPVPAKKQPAAVKKAKEESSSSEDDESSSDEDSAPAKKQPTTTLKAAKAESSSSSEDESSSDEESAPAKKQPTAVKSVKPAAKDSSSSEDESDEDSDEESEDEKKKEPSTEKLPAATKSKSDSESSEEDSDDEESDDEKPPTKKAKVSPPKTSKQESSSDESSEEESEDEKVTPKDTDVEMVEAEQKSLAKEPKTPTTQTPTPQARGGSTTLFAGNLPFQLESADVENFFKEVGDIVDVRLASDPDGRSKGYGHVEFASPEAAQKALKLMNGKPLLGRDIRLSEANAKPAPRSSNADGGFQSNNRKGEGSQVKTIYVTRFDKSVSERDMRGALREHFSGCGQITRISLPCDRETGATRGMAYLDLKEEDGFNKALELNGSELGGWNIQVLEGRPRGQNADGNNGRDRFSGPRPGRAFPGRAFPGRCPPGRAPPGRDRRAPSKPSVLASAKGTKTVFDD</sequence>
<dbReference type="PANTHER" id="PTHR23236">
    <property type="entry name" value="EUKARYOTIC TRANSLATION INITIATION FACTOR 4B/4H"/>
    <property type="match status" value="1"/>
</dbReference>
<keyword evidence="5" id="KW-1185">Reference proteome</keyword>
<dbReference type="InterPro" id="IPR000504">
    <property type="entry name" value="RRM_dom"/>
</dbReference>
<dbReference type="GO" id="GO:0005730">
    <property type="term" value="C:nucleolus"/>
    <property type="evidence" value="ECO:0007669"/>
    <property type="project" value="TreeGrafter"/>
</dbReference>
<feature type="compositionally biased region" description="Acidic residues" evidence="3">
    <location>
        <begin position="214"/>
        <end position="228"/>
    </location>
</feature>
<dbReference type="SMART" id="SM00360">
    <property type="entry name" value="RRM"/>
    <property type="match status" value="2"/>
</dbReference>
<feature type="compositionally biased region" description="Basic and acidic residues" evidence="3">
    <location>
        <begin position="297"/>
        <end position="321"/>
    </location>
</feature>
<dbReference type="RefSeq" id="XP_056842293.1">
    <property type="nucleotide sequence ID" value="XM_056986313.1"/>
</dbReference>
<feature type="domain" description="RRM" evidence="4">
    <location>
        <begin position="337"/>
        <end position="414"/>
    </location>
</feature>
<evidence type="ECO:0000256" key="1">
    <source>
        <dbReference type="ARBA" id="ARBA00022884"/>
    </source>
</evidence>
<feature type="region of interest" description="Disordered" evidence="3">
    <location>
        <begin position="411"/>
        <end position="438"/>
    </location>
</feature>
<feature type="compositionally biased region" description="Acidic residues" evidence="3">
    <location>
        <begin position="182"/>
        <end position="192"/>
    </location>
</feature>